<reference evidence="2 3" key="1">
    <citation type="submission" date="2014-04" db="EMBL/GenBank/DDBJ databases">
        <title>Evolutionary Origins and Diversification of the Mycorrhizal Mutualists.</title>
        <authorList>
            <consortium name="DOE Joint Genome Institute"/>
            <consortium name="Mycorrhizal Genomics Consortium"/>
            <person name="Kohler A."/>
            <person name="Kuo A."/>
            <person name="Nagy L.G."/>
            <person name="Floudas D."/>
            <person name="Copeland A."/>
            <person name="Barry K.W."/>
            <person name="Cichocki N."/>
            <person name="Veneault-Fourrey C."/>
            <person name="LaButti K."/>
            <person name="Lindquist E.A."/>
            <person name="Lipzen A."/>
            <person name="Lundell T."/>
            <person name="Morin E."/>
            <person name="Murat C."/>
            <person name="Riley R."/>
            <person name="Ohm R."/>
            <person name="Sun H."/>
            <person name="Tunlid A."/>
            <person name="Henrissat B."/>
            <person name="Grigoriev I.V."/>
            <person name="Hibbett D.S."/>
            <person name="Martin F."/>
        </authorList>
    </citation>
    <scope>NUCLEOTIDE SEQUENCE [LARGE SCALE GENOMIC DNA]</scope>
    <source>
        <strain evidence="2 3">Koide BX008</strain>
    </source>
</reference>
<feature type="transmembrane region" description="Helical" evidence="1">
    <location>
        <begin position="24"/>
        <end position="45"/>
    </location>
</feature>
<dbReference type="EMBL" id="KN818543">
    <property type="protein sequence ID" value="KIL55244.1"/>
    <property type="molecule type" value="Genomic_DNA"/>
</dbReference>
<evidence type="ECO:0000256" key="1">
    <source>
        <dbReference type="SAM" id="Phobius"/>
    </source>
</evidence>
<dbReference type="AlphaFoldDB" id="A0A0C2SMP3"/>
<dbReference type="OrthoDB" id="3070057at2759"/>
<dbReference type="HOGENOM" id="CLU_2497409_0_0_1"/>
<keyword evidence="1" id="KW-0472">Membrane</keyword>
<keyword evidence="3" id="KW-1185">Reference proteome</keyword>
<dbReference type="InParanoid" id="A0A0C2SMP3"/>
<organism evidence="2 3">
    <name type="scientific">Amanita muscaria (strain Koide BX008)</name>
    <dbReference type="NCBI Taxonomy" id="946122"/>
    <lineage>
        <taxon>Eukaryota</taxon>
        <taxon>Fungi</taxon>
        <taxon>Dikarya</taxon>
        <taxon>Basidiomycota</taxon>
        <taxon>Agaricomycotina</taxon>
        <taxon>Agaricomycetes</taxon>
        <taxon>Agaricomycetidae</taxon>
        <taxon>Agaricales</taxon>
        <taxon>Pluteineae</taxon>
        <taxon>Amanitaceae</taxon>
        <taxon>Amanita</taxon>
    </lineage>
</organism>
<evidence type="ECO:0000313" key="2">
    <source>
        <dbReference type="EMBL" id="KIL55244.1"/>
    </source>
</evidence>
<evidence type="ECO:0000313" key="3">
    <source>
        <dbReference type="Proteomes" id="UP000054549"/>
    </source>
</evidence>
<dbReference type="Proteomes" id="UP000054549">
    <property type="component" value="Unassembled WGS sequence"/>
</dbReference>
<name>A0A0C2SMP3_AMAMK</name>
<protein>
    <submittedName>
        <fullName evidence="2">Uncharacterized protein</fullName>
    </submittedName>
</protein>
<keyword evidence="1" id="KW-1133">Transmembrane helix</keyword>
<proteinExistence type="predicted"/>
<accession>A0A0C2SMP3</accession>
<sequence>MPREAFFNFVGFGAFVIPGKMDKFMAMAVLIATPNVYANSILVMLNNRKKISSSQNAPNTQSLSALVIADRQTVVSDIVTDVGLDV</sequence>
<gene>
    <name evidence="2" type="ORF">M378DRAFT_173781</name>
</gene>
<keyword evidence="1" id="KW-0812">Transmembrane</keyword>